<dbReference type="InterPro" id="IPR036259">
    <property type="entry name" value="MFS_trans_sf"/>
</dbReference>
<sequence length="566" mass="60697">MTAQEQVPESPVKPQQVPTETETKREAKHDIKKDDASTSSSVDLEKSAMPTADETATTQQTVFLSLRQKVPLVLGLCLAIFLCGLDNTISATAMPAIAAQFNSLADITYIATAFILTFNSFIPLNGKLCDVFGRRAVMLGGISIFLVGSALCGAAKTMIMLIVCRAVQGTGASAIFVCTMIVFTDISSLEDRAKYQGIIALVFSFASVVGPLIGGLFVDHVTWRWGFYINLPIGAISLIISIILLKIPTPKGSMKSKLARIDYIGTFLIVSATTLFLLGITWAGSKYAWRSAPTILLFIIAGLLYIALGLYEVFYAVEPIVPPHLFKIRTAIAVYIGAALFLSGFFSLMYFLPIFWQVAKHTSATVSGLRLLPMPVGLVVSSSLATVAIMKLGRVKELLMLACCLGSVGIGLVSLFKVDDSIVMEIGVLFIFGLGLGLCWSLSVVAVQAAVELKDLATATSNVNFFQMFGGAVGVAISATVFNNSLGSRLVGILPPDQIPIAQSSISFVNSLEASINEQVINAYVEALRVVWYVQSGIMVLAFVSYAFVKHYPVRVEDLKNAGGAM</sequence>
<reference evidence="10" key="1">
    <citation type="submission" date="2021-06" db="EMBL/GenBank/DDBJ databases">
        <authorList>
            <person name="Kallberg Y."/>
            <person name="Tangrot J."/>
            <person name="Rosling A."/>
        </authorList>
    </citation>
    <scope>NUCLEOTIDE SEQUENCE</scope>
    <source>
        <strain evidence="10">BR232B</strain>
    </source>
</reference>
<dbReference type="PROSITE" id="PS50850">
    <property type="entry name" value="MFS"/>
    <property type="match status" value="1"/>
</dbReference>
<dbReference type="OrthoDB" id="10021397at2759"/>
<feature type="compositionally biased region" description="Basic and acidic residues" evidence="7">
    <location>
        <begin position="21"/>
        <end position="36"/>
    </location>
</feature>
<evidence type="ECO:0000256" key="6">
    <source>
        <dbReference type="ARBA" id="ARBA00023136"/>
    </source>
</evidence>
<dbReference type="Gene3D" id="1.20.1250.20">
    <property type="entry name" value="MFS general substrate transporter like domains"/>
    <property type="match status" value="1"/>
</dbReference>
<keyword evidence="5 8" id="KW-1133">Transmembrane helix</keyword>
<feature type="transmembrane region" description="Helical" evidence="8">
    <location>
        <begin position="295"/>
        <end position="317"/>
    </location>
</feature>
<name>A0A9N8VLG3_9GLOM</name>
<feature type="transmembrane region" description="Helical" evidence="8">
    <location>
        <begin position="530"/>
        <end position="549"/>
    </location>
</feature>
<dbReference type="AlphaFoldDB" id="A0A9N8VLG3"/>
<evidence type="ECO:0000256" key="4">
    <source>
        <dbReference type="ARBA" id="ARBA00022692"/>
    </source>
</evidence>
<protein>
    <submittedName>
        <fullName evidence="10">6743_t:CDS:1</fullName>
    </submittedName>
</protein>
<comment type="caution">
    <text evidence="10">The sequence shown here is derived from an EMBL/GenBank/DDBJ whole genome shotgun (WGS) entry which is preliminary data.</text>
</comment>
<evidence type="ECO:0000313" key="11">
    <source>
        <dbReference type="Proteomes" id="UP000789739"/>
    </source>
</evidence>
<feature type="transmembrane region" description="Helical" evidence="8">
    <location>
        <begin position="136"/>
        <end position="163"/>
    </location>
</feature>
<dbReference type="EMBL" id="CAJVPI010000022">
    <property type="protein sequence ID" value="CAG8458858.1"/>
    <property type="molecule type" value="Genomic_DNA"/>
</dbReference>
<dbReference type="Proteomes" id="UP000789739">
    <property type="component" value="Unassembled WGS sequence"/>
</dbReference>
<evidence type="ECO:0000256" key="3">
    <source>
        <dbReference type="ARBA" id="ARBA00022475"/>
    </source>
</evidence>
<keyword evidence="11" id="KW-1185">Reference proteome</keyword>
<feature type="transmembrane region" description="Helical" evidence="8">
    <location>
        <begin position="107"/>
        <end position="124"/>
    </location>
</feature>
<dbReference type="InterPro" id="IPR020846">
    <property type="entry name" value="MFS_dom"/>
</dbReference>
<gene>
    <name evidence="10" type="ORF">PBRASI_LOCUS468</name>
</gene>
<feature type="transmembrane region" description="Helical" evidence="8">
    <location>
        <begin position="329"/>
        <end position="352"/>
    </location>
</feature>
<keyword evidence="2" id="KW-0813">Transport</keyword>
<evidence type="ECO:0000256" key="2">
    <source>
        <dbReference type="ARBA" id="ARBA00022448"/>
    </source>
</evidence>
<dbReference type="SUPFAM" id="SSF103473">
    <property type="entry name" value="MFS general substrate transporter"/>
    <property type="match status" value="1"/>
</dbReference>
<feature type="transmembrane region" description="Helical" evidence="8">
    <location>
        <begin position="169"/>
        <end position="186"/>
    </location>
</feature>
<keyword evidence="3" id="KW-1003">Cell membrane</keyword>
<feature type="transmembrane region" description="Helical" evidence="8">
    <location>
        <begin position="398"/>
        <end position="416"/>
    </location>
</feature>
<dbReference type="InterPro" id="IPR011701">
    <property type="entry name" value="MFS"/>
</dbReference>
<evidence type="ECO:0000256" key="8">
    <source>
        <dbReference type="SAM" id="Phobius"/>
    </source>
</evidence>
<dbReference type="PRINTS" id="PR01036">
    <property type="entry name" value="TCRTETB"/>
</dbReference>
<dbReference type="CDD" id="cd17502">
    <property type="entry name" value="MFS_Azr1_MDR_like"/>
    <property type="match status" value="1"/>
</dbReference>
<evidence type="ECO:0000259" key="9">
    <source>
        <dbReference type="PROSITE" id="PS50850"/>
    </source>
</evidence>
<feature type="transmembrane region" description="Helical" evidence="8">
    <location>
        <begin position="372"/>
        <end position="391"/>
    </location>
</feature>
<keyword evidence="6 8" id="KW-0472">Membrane</keyword>
<dbReference type="Pfam" id="PF07690">
    <property type="entry name" value="MFS_1"/>
    <property type="match status" value="1"/>
</dbReference>
<comment type="subcellular location">
    <subcellularLocation>
        <location evidence="1">Cell membrane</location>
        <topology evidence="1">Multi-pass membrane protein</topology>
    </subcellularLocation>
</comment>
<dbReference type="GO" id="GO:0005886">
    <property type="term" value="C:plasma membrane"/>
    <property type="evidence" value="ECO:0007669"/>
    <property type="project" value="UniProtKB-SubCell"/>
</dbReference>
<evidence type="ECO:0000313" key="10">
    <source>
        <dbReference type="EMBL" id="CAG8458858.1"/>
    </source>
</evidence>
<evidence type="ECO:0000256" key="5">
    <source>
        <dbReference type="ARBA" id="ARBA00022989"/>
    </source>
</evidence>
<feature type="transmembrane region" description="Helical" evidence="8">
    <location>
        <begin position="229"/>
        <end position="249"/>
    </location>
</feature>
<dbReference type="FunFam" id="1.20.1720.10:FF:000004">
    <property type="entry name" value="EmrB/QacA family drug resistance transporter"/>
    <property type="match status" value="1"/>
</dbReference>
<feature type="transmembrane region" description="Helical" evidence="8">
    <location>
        <begin position="261"/>
        <end position="283"/>
    </location>
</feature>
<feature type="transmembrane region" description="Helical" evidence="8">
    <location>
        <begin position="198"/>
        <end position="217"/>
    </location>
</feature>
<dbReference type="GO" id="GO:0022857">
    <property type="term" value="F:transmembrane transporter activity"/>
    <property type="evidence" value="ECO:0007669"/>
    <property type="project" value="InterPro"/>
</dbReference>
<accession>A0A9N8VLG3</accession>
<organism evidence="10 11">
    <name type="scientific">Paraglomus brasilianum</name>
    <dbReference type="NCBI Taxonomy" id="144538"/>
    <lineage>
        <taxon>Eukaryota</taxon>
        <taxon>Fungi</taxon>
        <taxon>Fungi incertae sedis</taxon>
        <taxon>Mucoromycota</taxon>
        <taxon>Glomeromycotina</taxon>
        <taxon>Glomeromycetes</taxon>
        <taxon>Paraglomerales</taxon>
        <taxon>Paraglomeraceae</taxon>
        <taxon>Paraglomus</taxon>
    </lineage>
</organism>
<feature type="region of interest" description="Disordered" evidence="7">
    <location>
        <begin position="1"/>
        <end position="53"/>
    </location>
</feature>
<feature type="transmembrane region" description="Helical" evidence="8">
    <location>
        <begin position="428"/>
        <end position="451"/>
    </location>
</feature>
<proteinExistence type="predicted"/>
<dbReference type="PANTHER" id="PTHR23501:SF191">
    <property type="entry name" value="VACUOLAR BASIC AMINO ACID TRANSPORTER 4"/>
    <property type="match status" value="1"/>
</dbReference>
<feature type="transmembrane region" description="Helical" evidence="8">
    <location>
        <begin position="463"/>
        <end position="482"/>
    </location>
</feature>
<feature type="transmembrane region" description="Helical" evidence="8">
    <location>
        <begin position="72"/>
        <end position="101"/>
    </location>
</feature>
<evidence type="ECO:0000256" key="1">
    <source>
        <dbReference type="ARBA" id="ARBA00004651"/>
    </source>
</evidence>
<keyword evidence="4 8" id="KW-0812">Transmembrane</keyword>
<evidence type="ECO:0000256" key="7">
    <source>
        <dbReference type="SAM" id="MobiDB-lite"/>
    </source>
</evidence>
<dbReference type="PANTHER" id="PTHR23501">
    <property type="entry name" value="MAJOR FACILITATOR SUPERFAMILY"/>
    <property type="match status" value="1"/>
</dbReference>
<dbReference type="Gene3D" id="1.20.1720.10">
    <property type="entry name" value="Multidrug resistance protein D"/>
    <property type="match status" value="1"/>
</dbReference>
<feature type="domain" description="Major facilitator superfamily (MFS) profile" evidence="9">
    <location>
        <begin position="72"/>
        <end position="554"/>
    </location>
</feature>